<dbReference type="InterPro" id="IPR005624">
    <property type="entry name" value="PduO/GlcC-like"/>
</dbReference>
<accession>A0A369BMZ9</accession>
<dbReference type="PANTHER" id="PTHR34309:SF10">
    <property type="entry name" value="SLR1406 PROTEIN"/>
    <property type="match status" value="1"/>
</dbReference>
<protein>
    <submittedName>
        <fullName evidence="2">Uncharacterized protein GlcG (DUF336 family)</fullName>
    </submittedName>
</protein>
<feature type="chain" id="PRO_5016859497" evidence="1">
    <location>
        <begin position="23"/>
        <end position="167"/>
    </location>
</feature>
<sequence length="167" mass="17283">MNRTLIGACLLAAATAHTPAHAQGESMVTYRMLSPETALEVAQATQQSCRDAGYQVAVAVVDRMGIAQVTLRDRFAGPHTPDTAWRKAWTAVSFRSDTQSLSDRIGAGQMPSSLQDITNALMLGGGVPIEAGGSIVGAVGVSGAPAGDLDDKCARAGIATVQDKLNM</sequence>
<organism evidence="2 3">
    <name type="scientific">Thioalbus denitrificans</name>
    <dbReference type="NCBI Taxonomy" id="547122"/>
    <lineage>
        <taxon>Bacteria</taxon>
        <taxon>Pseudomonadati</taxon>
        <taxon>Pseudomonadota</taxon>
        <taxon>Gammaproteobacteria</taxon>
        <taxon>Chromatiales</taxon>
        <taxon>Ectothiorhodospiraceae</taxon>
        <taxon>Thioalbus</taxon>
    </lineage>
</organism>
<dbReference type="Pfam" id="PF03928">
    <property type="entry name" value="HbpS-like"/>
    <property type="match status" value="1"/>
</dbReference>
<dbReference type="EMBL" id="QPJY01000019">
    <property type="protein sequence ID" value="RCX21998.1"/>
    <property type="molecule type" value="Genomic_DNA"/>
</dbReference>
<evidence type="ECO:0000313" key="3">
    <source>
        <dbReference type="Proteomes" id="UP000252707"/>
    </source>
</evidence>
<dbReference type="OrthoDB" id="7020894at2"/>
<dbReference type="InterPro" id="IPR038084">
    <property type="entry name" value="PduO/GlcC-like_sf"/>
</dbReference>
<evidence type="ECO:0000313" key="2">
    <source>
        <dbReference type="EMBL" id="RCX21998.1"/>
    </source>
</evidence>
<feature type="signal peptide" evidence="1">
    <location>
        <begin position="1"/>
        <end position="22"/>
    </location>
</feature>
<reference evidence="2 3" key="1">
    <citation type="submission" date="2018-07" db="EMBL/GenBank/DDBJ databases">
        <title>Genomic Encyclopedia of Type Strains, Phase IV (KMG-IV): sequencing the most valuable type-strain genomes for metagenomic binning, comparative biology and taxonomic classification.</title>
        <authorList>
            <person name="Goeker M."/>
        </authorList>
    </citation>
    <scope>NUCLEOTIDE SEQUENCE [LARGE SCALE GENOMIC DNA]</scope>
    <source>
        <strain evidence="2 3">DSM 26407</strain>
    </source>
</reference>
<gene>
    <name evidence="2" type="ORF">DFQ59_11915</name>
</gene>
<dbReference type="InterPro" id="IPR052517">
    <property type="entry name" value="GlcG_carb_metab_protein"/>
</dbReference>
<dbReference type="PANTHER" id="PTHR34309">
    <property type="entry name" value="SLR1406 PROTEIN"/>
    <property type="match status" value="1"/>
</dbReference>
<name>A0A369BMZ9_9GAMM</name>
<evidence type="ECO:0000256" key="1">
    <source>
        <dbReference type="SAM" id="SignalP"/>
    </source>
</evidence>
<dbReference type="SUPFAM" id="SSF143744">
    <property type="entry name" value="GlcG-like"/>
    <property type="match status" value="1"/>
</dbReference>
<keyword evidence="1" id="KW-0732">Signal</keyword>
<dbReference type="Proteomes" id="UP000252707">
    <property type="component" value="Unassembled WGS sequence"/>
</dbReference>
<dbReference type="AlphaFoldDB" id="A0A369BMZ9"/>
<dbReference type="RefSeq" id="WP_114281345.1">
    <property type="nucleotide sequence ID" value="NZ_QPJY01000019.1"/>
</dbReference>
<keyword evidence="3" id="KW-1185">Reference proteome</keyword>
<comment type="caution">
    <text evidence="2">The sequence shown here is derived from an EMBL/GenBank/DDBJ whole genome shotgun (WGS) entry which is preliminary data.</text>
</comment>
<dbReference type="Gene3D" id="3.30.450.150">
    <property type="entry name" value="Haem-degrading domain"/>
    <property type="match status" value="1"/>
</dbReference>
<proteinExistence type="predicted"/>